<protein>
    <submittedName>
        <fullName evidence="3">Apicomplexan CP 15/60K like protein, related</fullName>
    </submittedName>
</protein>
<evidence type="ECO:0000256" key="1">
    <source>
        <dbReference type="SAM" id="MobiDB-lite"/>
    </source>
</evidence>
<dbReference type="Gene3D" id="2.30.29.30">
    <property type="entry name" value="Pleckstrin-homology domain (PH domain)/Phosphotyrosine-binding domain (PTB)"/>
    <property type="match status" value="1"/>
</dbReference>
<evidence type="ECO:0000313" key="4">
    <source>
        <dbReference type="Proteomes" id="UP000030747"/>
    </source>
</evidence>
<gene>
    <name evidence="3" type="ORF">ETH_00012540</name>
</gene>
<feature type="domain" description="ISP1 C-terminal" evidence="2">
    <location>
        <begin position="93"/>
        <end position="197"/>
    </location>
</feature>
<sequence length="208" mass="23201">MGAVSSCCAVEDADDRQVMKEPQPAAAAAAAAKEKPHSAKPRKESSSKEQSEQKSKDKERENKEAAKEEKKPKKQQQQEQPAVAVNQPEVEDLRKRLQGGMAIIVLLQDGTKLACTLHLNPSDKSLSISCEDKVRVIPLSDVKSLLHTRDQLKRVETKANLVDDENCVALHLIESGNCIPIRFEAVKDKHIFVEMMKQLKEEAEKNRN</sequence>
<proteinExistence type="predicted"/>
<dbReference type="InterPro" id="IPR011993">
    <property type="entry name" value="PH-like_dom_sf"/>
</dbReference>
<keyword evidence="4" id="KW-1185">Reference proteome</keyword>
<dbReference type="GeneID" id="25251675"/>
<dbReference type="VEuPathDB" id="ToxoDB:ETH2_0941900"/>
<evidence type="ECO:0000259" key="2">
    <source>
        <dbReference type="Pfam" id="PF18161"/>
    </source>
</evidence>
<feature type="compositionally biased region" description="Low complexity" evidence="1">
    <location>
        <begin position="75"/>
        <end position="87"/>
    </location>
</feature>
<dbReference type="RefSeq" id="XP_013228496.1">
    <property type="nucleotide sequence ID" value="XM_013373042.1"/>
</dbReference>
<dbReference type="AlphaFoldDB" id="U6KQE3"/>
<dbReference type="Proteomes" id="UP000030747">
    <property type="component" value="Unassembled WGS sequence"/>
</dbReference>
<dbReference type="EMBL" id="HG673773">
    <property type="protein sequence ID" value="CDJ37658.1"/>
    <property type="molecule type" value="Genomic_DNA"/>
</dbReference>
<reference evidence="3" key="2">
    <citation type="submission" date="2013-10" db="EMBL/GenBank/DDBJ databases">
        <authorList>
            <person name="Aslett M."/>
        </authorList>
    </citation>
    <scope>NUCLEOTIDE SEQUENCE [LARGE SCALE GENOMIC DNA]</scope>
    <source>
        <strain evidence="3">Houghton</strain>
    </source>
</reference>
<dbReference type="OMA" id="HIFVEMM"/>
<reference evidence="3" key="1">
    <citation type="submission" date="2013-10" db="EMBL/GenBank/DDBJ databases">
        <title>Genomic analysis of the causative agents of coccidiosis in chickens.</title>
        <authorList>
            <person name="Reid A.J."/>
            <person name="Blake D."/>
            <person name="Billington K."/>
            <person name="Browne H."/>
            <person name="Dunn M."/>
            <person name="Hung S."/>
            <person name="Kawahara F."/>
            <person name="Miranda-Saavedra D."/>
            <person name="Mourier T."/>
            <person name="Nagra H."/>
            <person name="Otto T.D."/>
            <person name="Rawlings N."/>
            <person name="Sanchez A."/>
            <person name="Sanders M."/>
            <person name="Subramaniam C."/>
            <person name="Tay Y."/>
            <person name="Dear P."/>
            <person name="Doerig C."/>
            <person name="Gruber A."/>
            <person name="Parkinson J."/>
            <person name="Shirley M."/>
            <person name="Wan K.L."/>
            <person name="Berriman M."/>
            <person name="Tomley F."/>
            <person name="Pain A."/>
        </authorList>
    </citation>
    <scope>NUCLEOTIDE SEQUENCE [LARGE SCALE GENOMIC DNA]</scope>
    <source>
        <strain evidence="3">Houghton</strain>
    </source>
</reference>
<dbReference type="Pfam" id="PF18161">
    <property type="entry name" value="ISP1_C"/>
    <property type="match status" value="1"/>
</dbReference>
<evidence type="ECO:0000313" key="3">
    <source>
        <dbReference type="EMBL" id="CDJ37658.1"/>
    </source>
</evidence>
<feature type="compositionally biased region" description="Basic and acidic residues" evidence="1">
    <location>
        <begin position="32"/>
        <end position="71"/>
    </location>
</feature>
<name>U6KQE3_EIMTE</name>
<organism evidence="3 4">
    <name type="scientific">Eimeria tenella</name>
    <name type="common">Coccidian parasite</name>
    <dbReference type="NCBI Taxonomy" id="5802"/>
    <lineage>
        <taxon>Eukaryota</taxon>
        <taxon>Sar</taxon>
        <taxon>Alveolata</taxon>
        <taxon>Apicomplexa</taxon>
        <taxon>Conoidasida</taxon>
        <taxon>Coccidia</taxon>
        <taxon>Eucoccidiorida</taxon>
        <taxon>Eimeriorina</taxon>
        <taxon>Eimeriidae</taxon>
        <taxon>Eimeria</taxon>
    </lineage>
</organism>
<dbReference type="InterPro" id="IPR041316">
    <property type="entry name" value="ISP1_C"/>
</dbReference>
<dbReference type="VEuPathDB" id="ToxoDB:ETH_00012540"/>
<feature type="region of interest" description="Disordered" evidence="1">
    <location>
        <begin position="1"/>
        <end position="87"/>
    </location>
</feature>
<accession>U6KQE3</accession>
<dbReference type="OrthoDB" id="328439at2759"/>